<accession>A0AAD1X596</accession>
<gene>
    <name evidence="4" type="ORF">ECRASSUSDP1_LOCUS2539</name>
</gene>
<dbReference type="PANTHER" id="PTHR24198">
    <property type="entry name" value="ANKYRIN REPEAT AND PROTEIN KINASE DOMAIN-CONTAINING PROTEIN"/>
    <property type="match status" value="1"/>
</dbReference>
<dbReference type="Proteomes" id="UP001295684">
    <property type="component" value="Unassembled WGS sequence"/>
</dbReference>
<dbReference type="SMART" id="SM00248">
    <property type="entry name" value="ANK"/>
    <property type="match status" value="12"/>
</dbReference>
<evidence type="ECO:0000256" key="3">
    <source>
        <dbReference type="PROSITE-ProRule" id="PRU00023"/>
    </source>
</evidence>
<evidence type="ECO:0000256" key="1">
    <source>
        <dbReference type="ARBA" id="ARBA00022737"/>
    </source>
</evidence>
<evidence type="ECO:0000313" key="4">
    <source>
        <dbReference type="EMBL" id="CAI2361229.1"/>
    </source>
</evidence>
<dbReference type="InterPro" id="IPR036770">
    <property type="entry name" value="Ankyrin_rpt-contain_sf"/>
</dbReference>
<reference evidence="4" key="1">
    <citation type="submission" date="2023-07" db="EMBL/GenBank/DDBJ databases">
        <authorList>
            <consortium name="AG Swart"/>
            <person name="Singh M."/>
            <person name="Singh A."/>
            <person name="Seah K."/>
            <person name="Emmerich C."/>
        </authorList>
    </citation>
    <scope>NUCLEOTIDE SEQUENCE</scope>
    <source>
        <strain evidence="4">DP1</strain>
    </source>
</reference>
<feature type="repeat" description="ANK" evidence="3">
    <location>
        <begin position="80"/>
        <end position="112"/>
    </location>
</feature>
<protein>
    <recommendedName>
        <fullName evidence="6">Ankyrin repeat protein</fullName>
    </recommendedName>
</protein>
<dbReference type="SUPFAM" id="SSF48403">
    <property type="entry name" value="Ankyrin repeat"/>
    <property type="match status" value="2"/>
</dbReference>
<evidence type="ECO:0000313" key="5">
    <source>
        <dbReference type="Proteomes" id="UP001295684"/>
    </source>
</evidence>
<keyword evidence="1" id="KW-0677">Repeat</keyword>
<evidence type="ECO:0000256" key="2">
    <source>
        <dbReference type="ARBA" id="ARBA00023043"/>
    </source>
</evidence>
<feature type="repeat" description="ANK" evidence="3">
    <location>
        <begin position="311"/>
        <end position="343"/>
    </location>
</feature>
<dbReference type="AlphaFoldDB" id="A0AAD1X596"/>
<feature type="repeat" description="ANK" evidence="3">
    <location>
        <begin position="436"/>
        <end position="468"/>
    </location>
</feature>
<dbReference type="Pfam" id="PF00023">
    <property type="entry name" value="Ank"/>
    <property type="match status" value="1"/>
</dbReference>
<evidence type="ECO:0008006" key="6">
    <source>
        <dbReference type="Google" id="ProtNLM"/>
    </source>
</evidence>
<dbReference type="PROSITE" id="PS50088">
    <property type="entry name" value="ANK_REPEAT"/>
    <property type="match status" value="6"/>
</dbReference>
<feature type="repeat" description="ANK" evidence="3">
    <location>
        <begin position="113"/>
        <end position="145"/>
    </location>
</feature>
<sequence length="577" mass="65124">MEKEETKSVSIAVEVPNILEILRHSIKTEDIEEFEGLIKDKDKLSVLKEFEILKEIVHVGTPRFLDKITKIKLDQKDIVFGDTLLHYTVAKKEYEMSAVLLQKYEDINIPNDSGKTPLAISCISGDLKMIKMLYKYGAKMTAIGDEISPLCLSIYNGHFFCTLFLLALEEVIKSLTVHENFGKELMKTLIYVVSTGSVQIFDLIIELIAPESLRMPVDQSNQFLHPNERNIQKYFKFSTSYSLLHYACAAGCVPIFEYLTSREELNLFSSDNPSNESPLHWAVCNQQESMLPLILEKYKQAEMNLNVKDINGHTPLFVAAIKGYYKLFDILIEAGSDINVQDIEGETILNWAILMHESRFATEILNNHPQLDVNIKNNQGTSALIIASNNGFTSLVQLILDKGANIRESININALNIKEIMEILDSNSLHKIHDEKGFLPIHYAVIRDDTSFLNSLLSKGVNIFHKDFYFNGLSLLSLAVLNGAFNIVKFLFSSNNEKKIGYCQNFFIKDSSGNTCLHLAGISGNLDIFFFLVSKGADLQTKNKLGKTPLDLARENNNDHIINFIKDNFESIINAAV</sequence>
<name>A0AAD1X596_EUPCR</name>
<proteinExistence type="predicted"/>
<dbReference type="EMBL" id="CAMPGE010002426">
    <property type="protein sequence ID" value="CAI2361229.1"/>
    <property type="molecule type" value="Genomic_DNA"/>
</dbReference>
<keyword evidence="5" id="KW-1185">Reference proteome</keyword>
<dbReference type="Pfam" id="PF12796">
    <property type="entry name" value="Ank_2"/>
    <property type="match status" value="3"/>
</dbReference>
<dbReference type="Gene3D" id="1.25.40.20">
    <property type="entry name" value="Ankyrin repeat-containing domain"/>
    <property type="match status" value="3"/>
</dbReference>
<keyword evidence="2 3" id="KW-0040">ANK repeat</keyword>
<feature type="repeat" description="ANK" evidence="3">
    <location>
        <begin position="379"/>
        <end position="411"/>
    </location>
</feature>
<dbReference type="PANTHER" id="PTHR24198:SF165">
    <property type="entry name" value="ANKYRIN REPEAT-CONTAINING PROTEIN-RELATED"/>
    <property type="match status" value="1"/>
</dbReference>
<dbReference type="PROSITE" id="PS50297">
    <property type="entry name" value="ANK_REP_REGION"/>
    <property type="match status" value="5"/>
</dbReference>
<dbReference type="InterPro" id="IPR002110">
    <property type="entry name" value="Ankyrin_rpt"/>
</dbReference>
<organism evidence="4 5">
    <name type="scientific">Euplotes crassus</name>
    <dbReference type="NCBI Taxonomy" id="5936"/>
    <lineage>
        <taxon>Eukaryota</taxon>
        <taxon>Sar</taxon>
        <taxon>Alveolata</taxon>
        <taxon>Ciliophora</taxon>
        <taxon>Intramacronucleata</taxon>
        <taxon>Spirotrichea</taxon>
        <taxon>Hypotrichia</taxon>
        <taxon>Euplotida</taxon>
        <taxon>Euplotidae</taxon>
        <taxon>Moneuplotes</taxon>
    </lineage>
</organism>
<feature type="repeat" description="ANK" evidence="3">
    <location>
        <begin position="512"/>
        <end position="544"/>
    </location>
</feature>
<comment type="caution">
    <text evidence="4">The sequence shown here is derived from an EMBL/GenBank/DDBJ whole genome shotgun (WGS) entry which is preliminary data.</text>
</comment>